<evidence type="ECO:0000313" key="1">
    <source>
        <dbReference type="EMBL" id="QEM41115.1"/>
    </source>
</evidence>
<organism evidence="1 2">
    <name type="scientific">Pseudomonas phage Zuri</name>
    <dbReference type="NCBI Taxonomy" id="2604899"/>
    <lineage>
        <taxon>Viruses</taxon>
        <taxon>Duplodnaviria</taxon>
        <taxon>Heunggongvirae</taxon>
        <taxon>Uroviricota</taxon>
        <taxon>Caudoviricetes</taxon>
        <taxon>Schitoviridae</taxon>
        <taxon>Zurivirus</taxon>
        <taxon>Zurivirus zuri</taxon>
    </lineage>
</organism>
<proteinExistence type="predicted"/>
<dbReference type="Proteomes" id="UP000322075">
    <property type="component" value="Segment"/>
</dbReference>
<name>A0A5C1K5T3_9CAUD</name>
<dbReference type="EMBL" id="MK863032">
    <property type="protein sequence ID" value="QEM41115.1"/>
    <property type="molecule type" value="Genomic_DNA"/>
</dbReference>
<sequence>MAMYSVKWHPDKRDPRSSYWYECEGVITYASGLLKQWEGGSHKALVHFLHKKGKEIYWLSRHCVPPTIKYHEELLACTEALLDLLNQRSQP</sequence>
<gene>
    <name evidence="1" type="ORF">Zuri_18</name>
</gene>
<accession>A0A5C1K5T3</accession>
<protein>
    <submittedName>
        <fullName evidence="1">Uncharacterized protein</fullName>
    </submittedName>
</protein>
<keyword evidence="2" id="KW-1185">Reference proteome</keyword>
<evidence type="ECO:0000313" key="2">
    <source>
        <dbReference type="Proteomes" id="UP000322075"/>
    </source>
</evidence>
<reference evidence="1" key="1">
    <citation type="submission" date="2019-04" db="EMBL/GenBank/DDBJ databases">
        <authorList>
            <person name="Assadpour T."/>
            <person name="Ahmed J."/>
            <person name="Anderson S."/>
            <person name="Espinosa K."/>
            <person name="Gadsden T."/>
            <person name="Graham A."/>
            <person name="Hajjar W."/>
            <person name="Howard T."/>
            <person name="Lacafta O."/>
            <person name="Matney K."/>
            <person name="Matsen K."/>
            <person name="Osu J."/>
            <person name="Rupe E."/>
            <person name="Sang H."/>
            <person name="Wadi S."/>
            <person name="McNeal J."/>
            <person name="Temple L."/>
        </authorList>
    </citation>
    <scope>NUCLEOTIDE SEQUENCE [LARGE SCALE GENOMIC DNA]</scope>
</reference>